<feature type="compositionally biased region" description="Basic and acidic residues" evidence="1">
    <location>
        <begin position="64"/>
        <end position="75"/>
    </location>
</feature>
<protein>
    <submittedName>
        <fullName evidence="2">FIP1[V]-like protein</fullName>
    </submittedName>
</protein>
<evidence type="ECO:0000313" key="2">
    <source>
        <dbReference type="EMBL" id="KAL2502502.1"/>
    </source>
</evidence>
<proteinExistence type="predicted"/>
<accession>A0ABD1SP74</accession>
<gene>
    <name evidence="2" type="ORF">Fot_36350</name>
</gene>
<feature type="compositionally biased region" description="Low complexity" evidence="1">
    <location>
        <begin position="54"/>
        <end position="63"/>
    </location>
</feature>
<dbReference type="EMBL" id="JBFOLJ010000010">
    <property type="protein sequence ID" value="KAL2502502.1"/>
    <property type="molecule type" value="Genomic_DNA"/>
</dbReference>
<feature type="compositionally biased region" description="Polar residues" evidence="1">
    <location>
        <begin position="78"/>
        <end position="94"/>
    </location>
</feature>
<reference evidence="3" key="1">
    <citation type="submission" date="2024-07" db="EMBL/GenBank/DDBJ databases">
        <title>Two chromosome-level genome assemblies of Korean endemic species Abeliophyllum distichum and Forsythia ovata (Oleaceae).</title>
        <authorList>
            <person name="Jang H."/>
        </authorList>
    </citation>
    <scope>NUCLEOTIDE SEQUENCE [LARGE SCALE GENOMIC DNA]</scope>
</reference>
<dbReference type="PANTHER" id="PTHR36884:SF1">
    <property type="entry name" value="FIP1[V]-LIKE PROTEIN"/>
    <property type="match status" value="1"/>
</dbReference>
<keyword evidence="3" id="KW-1185">Reference proteome</keyword>
<feature type="compositionally biased region" description="Basic and acidic residues" evidence="1">
    <location>
        <begin position="10"/>
        <end position="53"/>
    </location>
</feature>
<feature type="region of interest" description="Disordered" evidence="1">
    <location>
        <begin position="1"/>
        <end position="108"/>
    </location>
</feature>
<sequence length="144" mass="16254">MDHVMFGNKVVREDGMVWDNHKAQRRASSDDEKPGSRGSSKLERWTGNNERDFSIISKSSSTSESKDIDTHKKVSDQPPRSSNQIDTGGAQVNNADEKTEGDKHLDTVAKLKNRSERFKLPMPSDKYIMAIKKMECETFAFSSN</sequence>
<dbReference type="AlphaFoldDB" id="A0ABD1SP74"/>
<feature type="compositionally biased region" description="Basic and acidic residues" evidence="1">
    <location>
        <begin position="95"/>
        <end position="108"/>
    </location>
</feature>
<organism evidence="2 3">
    <name type="scientific">Forsythia ovata</name>
    <dbReference type="NCBI Taxonomy" id="205694"/>
    <lineage>
        <taxon>Eukaryota</taxon>
        <taxon>Viridiplantae</taxon>
        <taxon>Streptophyta</taxon>
        <taxon>Embryophyta</taxon>
        <taxon>Tracheophyta</taxon>
        <taxon>Spermatophyta</taxon>
        <taxon>Magnoliopsida</taxon>
        <taxon>eudicotyledons</taxon>
        <taxon>Gunneridae</taxon>
        <taxon>Pentapetalae</taxon>
        <taxon>asterids</taxon>
        <taxon>lamiids</taxon>
        <taxon>Lamiales</taxon>
        <taxon>Oleaceae</taxon>
        <taxon>Forsythieae</taxon>
        <taxon>Forsythia</taxon>
    </lineage>
</organism>
<dbReference type="InterPro" id="IPR044976">
    <property type="entry name" value="FIPS5/FIPS3-like"/>
</dbReference>
<evidence type="ECO:0000313" key="3">
    <source>
        <dbReference type="Proteomes" id="UP001604277"/>
    </source>
</evidence>
<dbReference type="Proteomes" id="UP001604277">
    <property type="component" value="Unassembled WGS sequence"/>
</dbReference>
<dbReference type="PANTHER" id="PTHR36884">
    <property type="entry name" value="FIP1[III]-LIKE PROTEIN"/>
    <property type="match status" value="1"/>
</dbReference>
<evidence type="ECO:0000256" key="1">
    <source>
        <dbReference type="SAM" id="MobiDB-lite"/>
    </source>
</evidence>
<name>A0ABD1SP74_9LAMI</name>
<comment type="caution">
    <text evidence="2">The sequence shown here is derived from an EMBL/GenBank/DDBJ whole genome shotgun (WGS) entry which is preliminary data.</text>
</comment>